<feature type="transmembrane region" description="Helical" evidence="1">
    <location>
        <begin position="12"/>
        <end position="33"/>
    </location>
</feature>
<dbReference type="RefSeq" id="WP_141285534.1">
    <property type="nucleotide sequence ID" value="NZ_BAAAEW010000026.1"/>
</dbReference>
<keyword evidence="1" id="KW-1133">Transmembrane helix</keyword>
<keyword evidence="1" id="KW-0812">Transmembrane</keyword>
<dbReference type="PANTHER" id="PTHR32309">
    <property type="entry name" value="TYROSINE-PROTEIN KINASE"/>
    <property type="match status" value="1"/>
</dbReference>
<reference evidence="3" key="1">
    <citation type="journal article" date="2019" name="Int. J. Syst. Evol. Microbiol.">
        <title>The Global Catalogue of Microorganisms (GCM) 10K type strain sequencing project: providing services to taxonomists for standard genome sequencing and annotation.</title>
        <authorList>
            <consortium name="The Broad Institute Genomics Platform"/>
            <consortium name="The Broad Institute Genome Sequencing Center for Infectious Disease"/>
            <person name="Wu L."/>
            <person name="Ma J."/>
        </authorList>
    </citation>
    <scope>NUCLEOTIDE SEQUENCE [LARGE SCALE GENOMIC DNA]</scope>
    <source>
        <strain evidence="3">JCM 15503</strain>
    </source>
</reference>
<dbReference type="Proteomes" id="UP001500279">
    <property type="component" value="Unassembled WGS sequence"/>
</dbReference>
<organism evidence="2 3">
    <name type="scientific">Ideonella azotifigens</name>
    <dbReference type="NCBI Taxonomy" id="513160"/>
    <lineage>
        <taxon>Bacteria</taxon>
        <taxon>Pseudomonadati</taxon>
        <taxon>Pseudomonadota</taxon>
        <taxon>Betaproteobacteria</taxon>
        <taxon>Burkholderiales</taxon>
        <taxon>Sphaerotilaceae</taxon>
        <taxon>Ideonella</taxon>
    </lineage>
</organism>
<accession>A0ABP3VI96</accession>
<evidence type="ECO:0000256" key="1">
    <source>
        <dbReference type="SAM" id="Phobius"/>
    </source>
</evidence>
<dbReference type="PANTHER" id="PTHR32309:SF13">
    <property type="entry name" value="FERRIC ENTEROBACTIN TRANSPORT PROTEIN FEPE"/>
    <property type="match status" value="1"/>
</dbReference>
<gene>
    <name evidence="2" type="ORF">GCM10009107_42440</name>
</gene>
<dbReference type="InterPro" id="IPR050445">
    <property type="entry name" value="Bact_polysacc_biosynth/exp"/>
</dbReference>
<dbReference type="EMBL" id="BAAAEW010000026">
    <property type="protein sequence ID" value="GAA0760182.1"/>
    <property type="molecule type" value="Genomic_DNA"/>
</dbReference>
<evidence type="ECO:0000313" key="2">
    <source>
        <dbReference type="EMBL" id="GAA0760182.1"/>
    </source>
</evidence>
<sequence>MKFFDIVTPRRLGMALFVVPAVLATVYYSFVAVDRYASHSVLSIRDTSSGGSSGGGLSAASLLLGGGGAPVSLSDAYMLESYMHSMAMLLKMDKKFNLRAHYSQPKLDVFYRISADAERERFLDYFNSRVSIAHDEISGLLTVEVQAFDREFAQKLAQAMIDEGESYINENAHRVARDRMAFYEGEEASSLKRVRSAKGDVLAFQTKYKLLDPLSQAVAANTLTASLQATQAKQEADLKAAEAFMSPDSLQVRSLRSQLGATQAQLEVERLRATAAVNGSQLPALAIEYQGLLLQAGYAEDAYKSALLSVEQARLEASRKLKTVLVLESPTLPDLALYPRRIMDWLTVLAVCTMLFAIVRLIYATVREHQD</sequence>
<evidence type="ECO:0000313" key="3">
    <source>
        <dbReference type="Proteomes" id="UP001500279"/>
    </source>
</evidence>
<keyword evidence="1" id="KW-0472">Membrane</keyword>
<name>A0ABP3VI96_9BURK</name>
<comment type="caution">
    <text evidence="2">The sequence shown here is derived from an EMBL/GenBank/DDBJ whole genome shotgun (WGS) entry which is preliminary data.</text>
</comment>
<protein>
    <submittedName>
        <fullName evidence="2">Capsule polysaccharide export inner-membrane protein KpsE</fullName>
    </submittedName>
</protein>
<keyword evidence="3" id="KW-1185">Reference proteome</keyword>
<feature type="transmembrane region" description="Helical" evidence="1">
    <location>
        <begin position="345"/>
        <end position="366"/>
    </location>
</feature>
<proteinExistence type="predicted"/>